<dbReference type="GO" id="GO:1904680">
    <property type="term" value="F:peptide transmembrane transporter activity"/>
    <property type="evidence" value="ECO:0007669"/>
    <property type="project" value="TreeGrafter"/>
</dbReference>
<dbReference type="GO" id="GO:0042597">
    <property type="term" value="C:periplasmic space"/>
    <property type="evidence" value="ECO:0007669"/>
    <property type="project" value="UniProtKB-ARBA"/>
</dbReference>
<reference evidence="6" key="1">
    <citation type="journal article" date="2014" name="Int. J. Syst. Evol. Microbiol.">
        <title>Complete genome sequence of Corynebacterium casei LMG S-19264T (=DSM 44701T), isolated from a smear-ripened cheese.</title>
        <authorList>
            <consortium name="US DOE Joint Genome Institute (JGI-PGF)"/>
            <person name="Walter F."/>
            <person name="Albersmeier A."/>
            <person name="Kalinowski J."/>
            <person name="Ruckert C."/>
        </authorList>
    </citation>
    <scope>NUCLEOTIDE SEQUENCE</scope>
    <source>
        <strain evidence="6">CGMCC 4.7398</strain>
    </source>
</reference>
<dbReference type="SUPFAM" id="SSF53850">
    <property type="entry name" value="Periplasmic binding protein-like II"/>
    <property type="match status" value="1"/>
</dbReference>
<reference evidence="6" key="2">
    <citation type="submission" date="2020-09" db="EMBL/GenBank/DDBJ databases">
        <authorList>
            <person name="Sun Q."/>
            <person name="Zhou Y."/>
        </authorList>
    </citation>
    <scope>NUCLEOTIDE SEQUENCE</scope>
    <source>
        <strain evidence="6">CGMCC 4.7398</strain>
    </source>
</reference>
<dbReference type="Gene3D" id="3.10.105.10">
    <property type="entry name" value="Dipeptide-binding Protein, Domain 3"/>
    <property type="match status" value="1"/>
</dbReference>
<dbReference type="GO" id="GO:0030313">
    <property type="term" value="C:cell envelope"/>
    <property type="evidence" value="ECO:0007669"/>
    <property type="project" value="UniProtKB-SubCell"/>
</dbReference>
<accession>A0A919FNY1</accession>
<keyword evidence="3" id="KW-0813">Transport</keyword>
<dbReference type="PANTHER" id="PTHR30290:SF10">
    <property type="entry name" value="PERIPLASMIC OLIGOPEPTIDE-BINDING PROTEIN-RELATED"/>
    <property type="match status" value="1"/>
</dbReference>
<evidence type="ECO:0000256" key="2">
    <source>
        <dbReference type="ARBA" id="ARBA00005695"/>
    </source>
</evidence>
<dbReference type="InterPro" id="IPR000914">
    <property type="entry name" value="SBP_5_dom"/>
</dbReference>
<comment type="similarity">
    <text evidence="2">Belongs to the bacterial solute-binding protein 5 family.</text>
</comment>
<feature type="domain" description="Solute-binding protein family 5" evidence="5">
    <location>
        <begin position="104"/>
        <end position="432"/>
    </location>
</feature>
<evidence type="ECO:0000256" key="4">
    <source>
        <dbReference type="ARBA" id="ARBA00022729"/>
    </source>
</evidence>
<dbReference type="Gene3D" id="3.40.190.10">
    <property type="entry name" value="Periplasmic binding protein-like II"/>
    <property type="match status" value="1"/>
</dbReference>
<dbReference type="EMBL" id="BNAS01000002">
    <property type="protein sequence ID" value="GHH69862.1"/>
    <property type="molecule type" value="Genomic_DNA"/>
</dbReference>
<protein>
    <submittedName>
        <fullName evidence="6">Peptide ABC transporter substrate-binding protein</fullName>
    </submittedName>
</protein>
<name>A0A919FNY1_9MICO</name>
<evidence type="ECO:0000313" key="7">
    <source>
        <dbReference type="Proteomes" id="UP000627369"/>
    </source>
</evidence>
<dbReference type="InterPro" id="IPR030678">
    <property type="entry name" value="Peptide/Ni-bd"/>
</dbReference>
<keyword evidence="4" id="KW-0732">Signal</keyword>
<evidence type="ECO:0000256" key="1">
    <source>
        <dbReference type="ARBA" id="ARBA00004196"/>
    </source>
</evidence>
<dbReference type="CDD" id="cd08494">
    <property type="entry name" value="PBP2_NikA_DppA_OppA_like_6"/>
    <property type="match status" value="1"/>
</dbReference>
<dbReference type="GO" id="GO:0043190">
    <property type="term" value="C:ATP-binding cassette (ABC) transporter complex"/>
    <property type="evidence" value="ECO:0007669"/>
    <property type="project" value="InterPro"/>
</dbReference>
<gene>
    <name evidence="6" type="ORF">GCM10017772_15520</name>
</gene>
<dbReference type="PIRSF" id="PIRSF002741">
    <property type="entry name" value="MppA"/>
    <property type="match status" value="1"/>
</dbReference>
<sequence>MELTFQVTRRTGSAYVHPDYPGLVQILTRRIAVGAAVALTTAALGACSAGSSGGGTGEARTDVVVGLTGEPTNLDFTRTSGSAIPQLLMNNVYEGLVTIDQAGEVQPQLAESWEINGDRTVYTFTLHDGVTFSDGSLFTADDVVASIGRVQDDWTLSLKSKMDVVAKAEAISDTEVAVTLKHPSNSWLFDMGTSVGAMFPDDLSADLATEAVGTGPYTVEEVATGEHVTLAARDDYWGKVPAISEVTVRYFADANAQANAVRAGDIDMAYNMQAPDLLSGLEQDEDLQVVDGTSTGEVLLALNNAEPPFDDLRVRQAVMHAIDREAVLSTAWAGHGQLIGSMVPPTDPYYQDLTDAYPYDPDRARELLGEAGAEDLGITFDVPTRPYAEAVAQVVVSQLEDVGIDARIVPAEFPAVWLDKVFTKHDYQMSVILHTEARDMLTIFGDPDYYIGYDNPRVSEVAEEADQGSPDQYVAGMQEVARMIVDDAASAPLFLFPNTVVADAGLNGIATNATTESMDLTGLTWSAS</sequence>
<dbReference type="Pfam" id="PF00496">
    <property type="entry name" value="SBP_bac_5"/>
    <property type="match status" value="1"/>
</dbReference>
<dbReference type="PANTHER" id="PTHR30290">
    <property type="entry name" value="PERIPLASMIC BINDING COMPONENT OF ABC TRANSPORTER"/>
    <property type="match status" value="1"/>
</dbReference>
<dbReference type="AlphaFoldDB" id="A0A919FNY1"/>
<proteinExistence type="inferred from homology"/>
<dbReference type="GO" id="GO:0015833">
    <property type="term" value="P:peptide transport"/>
    <property type="evidence" value="ECO:0007669"/>
    <property type="project" value="TreeGrafter"/>
</dbReference>
<comment type="subcellular location">
    <subcellularLocation>
        <location evidence="1">Cell envelope</location>
    </subcellularLocation>
</comment>
<evidence type="ECO:0000256" key="3">
    <source>
        <dbReference type="ARBA" id="ARBA00022448"/>
    </source>
</evidence>
<comment type="caution">
    <text evidence="6">The sequence shown here is derived from an EMBL/GenBank/DDBJ whole genome shotgun (WGS) entry which is preliminary data.</text>
</comment>
<dbReference type="Proteomes" id="UP000627369">
    <property type="component" value="Unassembled WGS sequence"/>
</dbReference>
<organism evidence="6 7">
    <name type="scientific">Promicromonospora soli</name>
    <dbReference type="NCBI Taxonomy" id="2035533"/>
    <lineage>
        <taxon>Bacteria</taxon>
        <taxon>Bacillati</taxon>
        <taxon>Actinomycetota</taxon>
        <taxon>Actinomycetes</taxon>
        <taxon>Micrococcales</taxon>
        <taxon>Promicromonosporaceae</taxon>
        <taxon>Promicromonospora</taxon>
    </lineage>
</organism>
<keyword evidence="7" id="KW-1185">Reference proteome</keyword>
<evidence type="ECO:0000313" key="6">
    <source>
        <dbReference type="EMBL" id="GHH69862.1"/>
    </source>
</evidence>
<evidence type="ECO:0000259" key="5">
    <source>
        <dbReference type="Pfam" id="PF00496"/>
    </source>
</evidence>
<dbReference type="InterPro" id="IPR039424">
    <property type="entry name" value="SBP_5"/>
</dbReference>